<dbReference type="Pfam" id="PF04857">
    <property type="entry name" value="CAF1"/>
    <property type="match status" value="2"/>
</dbReference>
<dbReference type="InterPro" id="IPR036397">
    <property type="entry name" value="RNaseH_sf"/>
</dbReference>
<comment type="similarity">
    <text evidence="1">Belongs to the CAF1 family.</text>
</comment>
<sequence>MASIYEVGGAPFGFVVTVIRAGSVRVEPAADLLEECQSTGSSHYGDGYHLNSRSLPNLYAHLDAAVITSDSCLCYSENGWKDYQGSVARATLGPAHVEPFWGKGLRGMADGLGAVALRPAAGRGALVVVCAGNDLYTRRWQRWWQVRDAMNDLAQAPTSLELDATMLDRRDCGLGAPAEVSSDSCAWIFTAVCESVHIAFSAAFAAAGFRCLMFLSTVWFEHAPLQMLRMARHLVQRAETRDPHSWFYRYTSAAARVSLRELLLDSPGFQTWLTAQAIAEDSIRAASDAETQTALRRELEGQAGLTVQEANIGDTRLDTMTSNGPSEFLDSVSSDGRTLQLDEGLPKDICQKYVVANGLHDLAFGIPEWRHYKSEWLAGRRSPPLQHLPSRDYAVLLQARKHFLKAREQLLMSGYRPTSARERLKLSKDAAKFLSTVPTPPAKEIAAGLRLVDRVVDQQKTAEFEDWAKSVDYASRRRQLLTLQEIQSLAKNLAEMARYGGFFQVLHLCSARLVRARGSVTPFLTRSWSSAVQERVLPVLPMLMVRSPLPCVRCELHTERMLKQAAVKWRAYIFGVLSDFESRLPNADFVAIDTELTGVDLEGEIDSFDDSALSRLDRHCRIAERYTLIQLGLTLVSQERSAREDILNFASYNLFAFPYAGNDLIGRDQGFFCQASALQFNARNNVDFNTWIRDGIPYMSREDERRYRKYYGSRGMVDDKVGLLRLWKALCARQLPFVVHCPLDLFFLLAAFERRPLPRNDPRAMAQIIRHCTPKVVDTAHLHGALGGFKRLGLTKFAEDAKARHQELAGNGNVPHLKFRLVGETASRYGAPADRNELAHEAGFDSLVTAQLFAYLRAISPTQVREGANRLFLYKSIEYLDLDRALEGEVGVCMFDLSRVTLLVAALDTVDGNDAPRLITNAGYLCKWIDAQHILVVMRASGGAAVRKAAELAGKVHGVVSWMGFDEWREGEAAKASKGQEGADKAPRDPEALDGLTPVLKVPEAPEAPKAPTELPSEAREGFLWPCSVAALWRQKPKLLAGAGLLLLLLVLARAEVESALSRLRRLCRRPWLWSV</sequence>
<dbReference type="Proteomes" id="UP000604046">
    <property type="component" value="Unassembled WGS sequence"/>
</dbReference>
<dbReference type="InterPro" id="IPR012337">
    <property type="entry name" value="RNaseH-like_sf"/>
</dbReference>
<dbReference type="SUPFAM" id="SSF53098">
    <property type="entry name" value="Ribonuclease H-like"/>
    <property type="match status" value="1"/>
</dbReference>
<dbReference type="PANTHER" id="PTHR15092:SF22">
    <property type="entry name" value="POLY(A)-SPECIFIC RIBONUCLEASE PNLDC1"/>
    <property type="match status" value="1"/>
</dbReference>
<proteinExistence type="inferred from homology"/>
<evidence type="ECO:0000256" key="1">
    <source>
        <dbReference type="ARBA" id="ARBA00008372"/>
    </source>
</evidence>
<dbReference type="GO" id="GO:0000175">
    <property type="term" value="F:3'-5'-RNA exonuclease activity"/>
    <property type="evidence" value="ECO:0007669"/>
    <property type="project" value="TreeGrafter"/>
</dbReference>
<accession>A0A812J7T1</accession>
<keyword evidence="3" id="KW-1185">Reference proteome</keyword>
<gene>
    <name evidence="2" type="primary">parn</name>
    <name evidence="2" type="ORF">SNAT2548_LOCUS5436</name>
</gene>
<dbReference type="AlphaFoldDB" id="A0A812J7T1"/>
<dbReference type="PANTHER" id="PTHR15092">
    <property type="entry name" value="POLY A -SPECIFIC RIBONUCLEASE/TARGET OF EGR1, MEMBER 1"/>
    <property type="match status" value="1"/>
</dbReference>
<comment type="caution">
    <text evidence="2">The sequence shown here is derived from an EMBL/GenBank/DDBJ whole genome shotgun (WGS) entry which is preliminary data.</text>
</comment>
<name>A0A812J7T1_9DINO</name>
<dbReference type="OrthoDB" id="408954at2759"/>
<dbReference type="GO" id="GO:0003723">
    <property type="term" value="F:RNA binding"/>
    <property type="evidence" value="ECO:0007669"/>
    <property type="project" value="TreeGrafter"/>
</dbReference>
<evidence type="ECO:0000313" key="3">
    <source>
        <dbReference type="Proteomes" id="UP000604046"/>
    </source>
</evidence>
<reference evidence="2" key="1">
    <citation type="submission" date="2021-02" db="EMBL/GenBank/DDBJ databases">
        <authorList>
            <person name="Dougan E. K."/>
            <person name="Rhodes N."/>
            <person name="Thang M."/>
            <person name="Chan C."/>
        </authorList>
    </citation>
    <scope>NUCLEOTIDE SEQUENCE</scope>
</reference>
<dbReference type="Gene3D" id="3.30.420.10">
    <property type="entry name" value="Ribonuclease H-like superfamily/Ribonuclease H"/>
    <property type="match status" value="1"/>
</dbReference>
<dbReference type="InterPro" id="IPR051181">
    <property type="entry name" value="CAF1_poly(A)_ribonucleases"/>
</dbReference>
<dbReference type="EMBL" id="CAJNDS010000347">
    <property type="protein sequence ID" value="CAE7195717.1"/>
    <property type="molecule type" value="Genomic_DNA"/>
</dbReference>
<evidence type="ECO:0000313" key="2">
    <source>
        <dbReference type="EMBL" id="CAE7195717.1"/>
    </source>
</evidence>
<organism evidence="2 3">
    <name type="scientific">Symbiodinium natans</name>
    <dbReference type="NCBI Taxonomy" id="878477"/>
    <lineage>
        <taxon>Eukaryota</taxon>
        <taxon>Sar</taxon>
        <taxon>Alveolata</taxon>
        <taxon>Dinophyceae</taxon>
        <taxon>Suessiales</taxon>
        <taxon>Symbiodiniaceae</taxon>
        <taxon>Symbiodinium</taxon>
    </lineage>
</organism>
<protein>
    <submittedName>
        <fullName evidence="2">Parn protein</fullName>
    </submittedName>
</protein>
<dbReference type="InterPro" id="IPR006941">
    <property type="entry name" value="RNase_CAF1"/>
</dbReference>